<dbReference type="eggNOG" id="KOG2532">
    <property type="taxonomic scope" value="Eukaryota"/>
</dbReference>
<dbReference type="SUPFAM" id="SSF103473">
    <property type="entry name" value="MFS general substrate transporter"/>
    <property type="match status" value="1"/>
</dbReference>
<keyword evidence="2" id="KW-1133">Transmembrane helix</keyword>
<sequence length="480" mass="53089">MRVNDCYDQFEKPPTVVDYGSSKEQTPWFFGNKTRILIFLVVTVTLMIIVSNALIFNFTVICMKQPSSRNASISEPVFDDVERSWLISVVAIGTLIGTLPITVLTNKFGTRVTFCFYGVISALSVALTPLAVSWGFWPTIFIRIVHGLGLTASWSVFGQVISNWAEFRLTGTVVAYLSCHLQLAPMFTMPVSAFLCESDLTWRSSYYLHSVLTLLIFGVFYFFYRDSPADHPNVSSAELSAIRAEKPRADAQKPPIPYKAMFTDKCVIGVLLSAWGNILAFRLFYQYGPIYLNEILGYDVENTGFSAALPFFLSMIGKLVAGPLSDTLPGLTDKQRVIIFATVSQLLLAGCYFGLAFIPVEHKVIAQVCYTGVIALSGLETVGVLKSIQMLSGQFVDVLMSINAINESITIFSLAFLVSFLVPNKSSSEWATIFIAMGVVQIVFTVVFDFTAEVTPRYWALGKTKDVRENNDSESSSNSS</sequence>
<dbReference type="EMBL" id="CAJFCV020000001">
    <property type="protein sequence ID" value="CAG9090321.1"/>
    <property type="molecule type" value="Genomic_DNA"/>
</dbReference>
<feature type="transmembrane region" description="Helical" evidence="2">
    <location>
        <begin position="397"/>
        <end position="418"/>
    </location>
</feature>
<reference evidence="7" key="1">
    <citation type="submission" date="2016-11" db="UniProtKB">
        <authorList>
            <consortium name="WormBaseParasite"/>
        </authorList>
    </citation>
    <scope>IDENTIFICATION</scope>
</reference>
<feature type="transmembrane region" description="Helical" evidence="2">
    <location>
        <begin position="140"/>
        <end position="161"/>
    </location>
</feature>
<evidence type="ECO:0000313" key="7">
    <source>
        <dbReference type="WBParaSite" id="BXY_0705100.1"/>
    </source>
</evidence>
<feature type="transmembrane region" description="Helical" evidence="2">
    <location>
        <begin position="266"/>
        <end position="285"/>
    </location>
</feature>
<dbReference type="GO" id="GO:0016020">
    <property type="term" value="C:membrane"/>
    <property type="evidence" value="ECO:0007669"/>
    <property type="project" value="UniProtKB-SubCell"/>
</dbReference>
<feature type="transmembrane region" description="Helical" evidence="2">
    <location>
        <begin position="305"/>
        <end position="325"/>
    </location>
</feature>
<dbReference type="InterPro" id="IPR011701">
    <property type="entry name" value="MFS"/>
</dbReference>
<dbReference type="WBParaSite" id="BXY_0705100.1">
    <property type="protein sequence ID" value="BXY_0705100.1"/>
    <property type="gene ID" value="BXY_0705100"/>
</dbReference>
<feature type="transmembrane region" description="Helical" evidence="2">
    <location>
        <begin position="430"/>
        <end position="450"/>
    </location>
</feature>
<feature type="transmembrane region" description="Helical" evidence="2">
    <location>
        <begin position="364"/>
        <end position="385"/>
    </location>
</feature>
<dbReference type="AlphaFoldDB" id="A0A1I7S222"/>
<keyword evidence="2" id="KW-0812">Transmembrane</keyword>
<protein>
    <submittedName>
        <fullName evidence="4">(pine wood nematode) hypothetical protein</fullName>
    </submittedName>
    <submittedName>
        <fullName evidence="7">MFS domain-containing protein</fullName>
    </submittedName>
</protein>
<dbReference type="InterPro" id="IPR036259">
    <property type="entry name" value="MFS_trans_sf"/>
</dbReference>
<dbReference type="Proteomes" id="UP000659654">
    <property type="component" value="Unassembled WGS sequence"/>
</dbReference>
<feature type="transmembrane region" description="Helical" evidence="2">
    <location>
        <begin position="337"/>
        <end position="358"/>
    </location>
</feature>
<dbReference type="EMBL" id="CAJFDI010000001">
    <property type="protein sequence ID" value="CAD5212342.1"/>
    <property type="molecule type" value="Genomic_DNA"/>
</dbReference>
<proteinExistence type="predicted"/>
<dbReference type="PANTHER" id="PTHR45757">
    <property type="entry name" value="PROTEIN CBG23364-RELATED"/>
    <property type="match status" value="1"/>
</dbReference>
<dbReference type="PROSITE" id="PS50850">
    <property type="entry name" value="MFS"/>
    <property type="match status" value="1"/>
</dbReference>
<dbReference type="Gene3D" id="1.20.1250.20">
    <property type="entry name" value="MFS general substrate transporter like domains"/>
    <property type="match status" value="2"/>
</dbReference>
<name>A0A1I7S222_BURXY</name>
<feature type="transmembrane region" description="Helical" evidence="2">
    <location>
        <begin position="85"/>
        <end position="105"/>
    </location>
</feature>
<evidence type="ECO:0000313" key="6">
    <source>
        <dbReference type="Proteomes" id="UP000659654"/>
    </source>
</evidence>
<keyword evidence="6" id="KW-1185">Reference proteome</keyword>
<evidence type="ECO:0000256" key="2">
    <source>
        <dbReference type="SAM" id="Phobius"/>
    </source>
</evidence>
<evidence type="ECO:0000259" key="3">
    <source>
        <dbReference type="PROSITE" id="PS50850"/>
    </source>
</evidence>
<feature type="transmembrane region" description="Helical" evidence="2">
    <location>
        <begin position="112"/>
        <end position="134"/>
    </location>
</feature>
<feature type="transmembrane region" description="Helical" evidence="2">
    <location>
        <begin position="206"/>
        <end position="224"/>
    </location>
</feature>
<dbReference type="Pfam" id="PF07690">
    <property type="entry name" value="MFS_1"/>
    <property type="match status" value="1"/>
</dbReference>
<evidence type="ECO:0000313" key="4">
    <source>
        <dbReference type="EMBL" id="CAD5212342.1"/>
    </source>
</evidence>
<feature type="transmembrane region" description="Helical" evidence="2">
    <location>
        <begin position="36"/>
        <end position="61"/>
    </location>
</feature>
<feature type="transmembrane region" description="Helical" evidence="2">
    <location>
        <begin position="173"/>
        <end position="194"/>
    </location>
</feature>
<dbReference type="GO" id="GO:0022857">
    <property type="term" value="F:transmembrane transporter activity"/>
    <property type="evidence" value="ECO:0007669"/>
    <property type="project" value="InterPro"/>
</dbReference>
<organism evidence="5 7">
    <name type="scientific">Bursaphelenchus xylophilus</name>
    <name type="common">Pinewood nematode worm</name>
    <name type="synonym">Aphelenchoides xylophilus</name>
    <dbReference type="NCBI Taxonomy" id="6326"/>
    <lineage>
        <taxon>Eukaryota</taxon>
        <taxon>Metazoa</taxon>
        <taxon>Ecdysozoa</taxon>
        <taxon>Nematoda</taxon>
        <taxon>Chromadorea</taxon>
        <taxon>Rhabditida</taxon>
        <taxon>Tylenchina</taxon>
        <taxon>Tylenchomorpha</taxon>
        <taxon>Aphelenchoidea</taxon>
        <taxon>Aphelenchoididae</taxon>
        <taxon>Bursaphelenchus</taxon>
    </lineage>
</organism>
<evidence type="ECO:0000256" key="1">
    <source>
        <dbReference type="ARBA" id="ARBA00004141"/>
    </source>
</evidence>
<dbReference type="SMR" id="A0A1I7S222"/>
<dbReference type="OrthoDB" id="2985014at2759"/>
<keyword evidence="2" id="KW-0472">Membrane</keyword>
<reference evidence="4" key="2">
    <citation type="submission" date="2020-09" db="EMBL/GenBank/DDBJ databases">
        <authorList>
            <person name="Kikuchi T."/>
        </authorList>
    </citation>
    <scope>NUCLEOTIDE SEQUENCE</scope>
    <source>
        <strain evidence="4">Ka4C1</strain>
    </source>
</reference>
<dbReference type="PANTHER" id="PTHR45757:SF11">
    <property type="entry name" value="MAJOR FACILITATOR SUPERFAMILY (MFS) PROFILE DOMAIN-CONTAINING PROTEIN"/>
    <property type="match status" value="1"/>
</dbReference>
<feature type="domain" description="Major facilitator superfamily (MFS) profile" evidence="3">
    <location>
        <begin position="45"/>
        <end position="456"/>
    </location>
</feature>
<dbReference type="Proteomes" id="UP000582659">
    <property type="component" value="Unassembled WGS sequence"/>
</dbReference>
<dbReference type="InterPro" id="IPR020846">
    <property type="entry name" value="MFS_dom"/>
</dbReference>
<dbReference type="Proteomes" id="UP000095284">
    <property type="component" value="Unplaced"/>
</dbReference>
<comment type="subcellular location">
    <subcellularLocation>
        <location evidence="1">Membrane</location>
        <topology evidence="1">Multi-pass membrane protein</topology>
    </subcellularLocation>
</comment>
<accession>A0A1I7S222</accession>
<gene>
    <name evidence="4" type="ORF">BXYJ_LOCUS2872</name>
</gene>
<evidence type="ECO:0000313" key="5">
    <source>
        <dbReference type="Proteomes" id="UP000095284"/>
    </source>
</evidence>